<comment type="pathway">
    <text evidence="10">Membrane lipid metabolism; glycerophospholipid metabolism.</text>
</comment>
<accession>A0A3M8H6W1</accession>
<evidence type="ECO:0000256" key="3">
    <source>
        <dbReference type="ARBA" id="ARBA00022723"/>
    </source>
</evidence>
<dbReference type="NCBIfam" id="TIGR01768">
    <property type="entry name" value="GGGP-family"/>
    <property type="match status" value="1"/>
</dbReference>
<keyword evidence="2 10" id="KW-0808">Transferase</keyword>
<evidence type="ECO:0000313" key="11">
    <source>
        <dbReference type="EMBL" id="RNC98148.1"/>
    </source>
</evidence>
<dbReference type="SUPFAM" id="SSF51395">
    <property type="entry name" value="FMN-linked oxidoreductases"/>
    <property type="match status" value="1"/>
</dbReference>
<keyword evidence="5 10" id="KW-0443">Lipid metabolism</keyword>
<dbReference type="AlphaFoldDB" id="A0A3M8H6W1"/>
<dbReference type="Pfam" id="PF01884">
    <property type="entry name" value="PcrB"/>
    <property type="match status" value="1"/>
</dbReference>
<protein>
    <recommendedName>
        <fullName evidence="9 10">Heptaprenylglyceryl phosphate synthase</fullName>
        <shortName evidence="10">HepGP synthase</shortName>
        <ecNumber evidence="9 10">2.5.1.n9</ecNumber>
    </recommendedName>
    <alternativeName>
        <fullName evidence="10">Glycerol-1-phosphate heptaprenyltransferase</fullName>
    </alternativeName>
</protein>
<dbReference type="HAMAP" id="MF_00112">
    <property type="entry name" value="GGGP_HepGP_synthase"/>
    <property type="match status" value="1"/>
</dbReference>
<comment type="catalytic activity">
    <reaction evidence="8 10">
        <text>sn-glycerol 1-phosphate + all-trans-heptaprenyl diphosphate = 3-heptaprenyl-sn-glycero-1-phosphate + diphosphate</text>
        <dbReference type="Rhea" id="RHEA:33495"/>
        <dbReference type="ChEBI" id="CHEBI:33019"/>
        <dbReference type="ChEBI" id="CHEBI:57685"/>
        <dbReference type="ChEBI" id="CHEBI:58206"/>
        <dbReference type="ChEBI" id="CHEBI:64781"/>
        <dbReference type="EC" id="2.5.1.n9"/>
    </reaction>
</comment>
<dbReference type="RefSeq" id="WP_122972585.1">
    <property type="nucleotide sequence ID" value="NZ_RHLQ01000030.1"/>
</dbReference>
<reference evidence="11 12" key="1">
    <citation type="journal article" date="2014" name="Int. J. Syst. Evol. Microbiol.">
        <title>Lysinibacillus halotolerans sp. nov., isolated from saline-alkaline soil.</title>
        <authorList>
            <person name="Kong D."/>
            <person name="Wang Y."/>
            <person name="Zhao B."/>
            <person name="Li Y."/>
            <person name="Song J."/>
            <person name="Zhai Y."/>
            <person name="Zhang C."/>
            <person name="Wang H."/>
            <person name="Chen X."/>
            <person name="Zhao B."/>
            <person name="Ruan Z."/>
        </authorList>
    </citation>
    <scope>NUCLEOTIDE SEQUENCE [LARGE SCALE GENOMIC DNA]</scope>
    <source>
        <strain evidence="11 12">MCCC 1A12703</strain>
    </source>
</reference>
<dbReference type="NCBIfam" id="NF003197">
    <property type="entry name" value="PRK04169.1-1"/>
    <property type="match status" value="1"/>
</dbReference>
<gene>
    <name evidence="10" type="primary">pcrB</name>
    <name evidence="11" type="ORF">EC501_12220</name>
</gene>
<keyword evidence="3 10" id="KW-0479">Metal-binding</keyword>
<comment type="function">
    <text evidence="10">Prenyltransferase that catalyzes in vivo the transfer of the heptaprenyl moiety of heptaprenyl pyrophosphate (HepPP; 35 carbon atoms) to the C3 hydroxyl of sn-glycerol-1-phosphate (G1P), producing heptaprenylglyceryl phosphate (HepGP). This reaction is an ether-bond-formation step in the biosynthesis of archaea-type G1P-based membrane lipids found in Bacillales.</text>
</comment>
<keyword evidence="6 10" id="KW-0594">Phospholipid biosynthesis</keyword>
<dbReference type="Proteomes" id="UP000279909">
    <property type="component" value="Unassembled WGS sequence"/>
</dbReference>
<evidence type="ECO:0000256" key="5">
    <source>
        <dbReference type="ARBA" id="ARBA00023098"/>
    </source>
</evidence>
<feature type="binding site" evidence="10">
    <location>
        <position position="39"/>
    </location>
    <ligand>
        <name>Mg(2+)</name>
        <dbReference type="ChEBI" id="CHEBI:18420"/>
    </ligand>
</feature>
<dbReference type="Gene3D" id="3.20.20.390">
    <property type="entry name" value="FMN-linked oxidoreductases"/>
    <property type="match status" value="1"/>
</dbReference>
<evidence type="ECO:0000256" key="7">
    <source>
        <dbReference type="ARBA" id="ARBA00023264"/>
    </source>
</evidence>
<dbReference type="InterPro" id="IPR008205">
    <property type="entry name" value="GGGP_HepGP_synthase"/>
</dbReference>
<evidence type="ECO:0000313" key="12">
    <source>
        <dbReference type="Proteomes" id="UP000279909"/>
    </source>
</evidence>
<dbReference type="FunFam" id="3.20.20.390:FF:000001">
    <property type="entry name" value="Heptaprenylglyceryl phosphate synthase"/>
    <property type="match status" value="1"/>
</dbReference>
<evidence type="ECO:0000256" key="10">
    <source>
        <dbReference type="HAMAP-Rule" id="MF_00112"/>
    </source>
</evidence>
<dbReference type="GO" id="GO:0046474">
    <property type="term" value="P:glycerophospholipid biosynthetic process"/>
    <property type="evidence" value="ECO:0007669"/>
    <property type="project" value="UniProtKB-UniRule"/>
</dbReference>
<dbReference type="InterPro" id="IPR038597">
    <property type="entry name" value="GGGP/HepGP_synthase_sf"/>
</dbReference>
<dbReference type="PANTHER" id="PTHR40029">
    <property type="match status" value="1"/>
</dbReference>
<dbReference type="InterPro" id="IPR039074">
    <property type="entry name" value="GGGP/HepGP_synthase_I"/>
</dbReference>
<comment type="cofactor">
    <cofactor evidence="10">
        <name>Mg(2+)</name>
        <dbReference type="ChEBI" id="CHEBI:18420"/>
    </cofactor>
</comment>
<evidence type="ECO:0000256" key="9">
    <source>
        <dbReference type="ARBA" id="ARBA00066888"/>
    </source>
</evidence>
<keyword evidence="1 10" id="KW-0444">Lipid biosynthesis</keyword>
<feature type="binding site" evidence="10">
    <location>
        <begin position="208"/>
        <end position="209"/>
    </location>
    <ligand>
        <name>sn-glycerol 1-phosphate</name>
        <dbReference type="ChEBI" id="CHEBI:57685"/>
    </ligand>
</feature>
<keyword evidence="4 10" id="KW-0460">Magnesium</keyword>
<dbReference type="CDD" id="cd02812">
    <property type="entry name" value="PcrB_like"/>
    <property type="match status" value="1"/>
</dbReference>
<dbReference type="PANTHER" id="PTHR40029:SF2">
    <property type="entry name" value="HEPTAPRENYLGLYCERYL PHOSPHATE SYNTHASE"/>
    <property type="match status" value="1"/>
</dbReference>
<comment type="subunit">
    <text evidence="10">Homodimer.</text>
</comment>
<evidence type="ECO:0000256" key="2">
    <source>
        <dbReference type="ARBA" id="ARBA00022679"/>
    </source>
</evidence>
<organism evidence="11 12">
    <name type="scientific">Lysinibacillus halotolerans</name>
    <dbReference type="NCBI Taxonomy" id="1368476"/>
    <lineage>
        <taxon>Bacteria</taxon>
        <taxon>Bacillati</taxon>
        <taxon>Bacillota</taxon>
        <taxon>Bacilli</taxon>
        <taxon>Bacillales</taxon>
        <taxon>Bacillaceae</taxon>
        <taxon>Lysinibacillus</taxon>
    </lineage>
</organism>
<feature type="binding site" evidence="10">
    <location>
        <position position="13"/>
    </location>
    <ligand>
        <name>Mg(2+)</name>
        <dbReference type="ChEBI" id="CHEBI:18420"/>
    </ligand>
</feature>
<dbReference type="OrthoDB" id="2381757at2"/>
<feature type="binding site" evidence="10">
    <location>
        <position position="11"/>
    </location>
    <ligand>
        <name>sn-glycerol 1-phosphate</name>
        <dbReference type="ChEBI" id="CHEBI:57685"/>
    </ligand>
</feature>
<evidence type="ECO:0000256" key="6">
    <source>
        <dbReference type="ARBA" id="ARBA00023209"/>
    </source>
</evidence>
<comment type="caution">
    <text evidence="10">Lacks conserved residue(s) required for the propagation of feature annotation.</text>
</comment>
<dbReference type="NCBIfam" id="NF003199">
    <property type="entry name" value="PRK04169.1-3"/>
    <property type="match status" value="1"/>
</dbReference>
<evidence type="ECO:0000256" key="8">
    <source>
        <dbReference type="ARBA" id="ARBA00048318"/>
    </source>
</evidence>
<dbReference type="EMBL" id="RHLQ01000030">
    <property type="protein sequence ID" value="RNC98148.1"/>
    <property type="molecule type" value="Genomic_DNA"/>
</dbReference>
<sequence length="231" mass="25805">MDYKNWRHVFKVDPAKEISDESLEKICESGTDVILVGGTDGVTIDNVIDILLRVRRFSVPVALEISNVESVLAGFDYYFIPSVLNSRETKWVKDLHHEAIKEYGDVMVWDELVAEGYCVLNPDCKVAQVTNANTDLTKDDVIAYARLAENYFKLPIFYIEYSGTYGDKEIVSSVKEVLNDTKLFYGGGITTVEQAAEMAQIADTVVVGNIIYDDLKQALKTVEAVKGVVDE</sequence>
<proteinExistence type="inferred from homology"/>
<comment type="caution">
    <text evidence="11">The sequence shown here is derived from an EMBL/GenBank/DDBJ whole genome shotgun (WGS) entry which is preliminary data.</text>
</comment>
<dbReference type="EC" id="2.5.1.n9" evidence="9 10"/>
<name>A0A3M8H6W1_9BACI</name>
<dbReference type="GO" id="GO:0000287">
    <property type="term" value="F:magnesium ion binding"/>
    <property type="evidence" value="ECO:0007669"/>
    <property type="project" value="UniProtKB-UniRule"/>
</dbReference>
<feature type="binding site" evidence="10">
    <location>
        <position position="188"/>
    </location>
    <ligand>
        <name>sn-glycerol 1-phosphate</name>
        <dbReference type="ChEBI" id="CHEBI:57685"/>
    </ligand>
</feature>
<feature type="binding site" evidence="10">
    <location>
        <begin position="158"/>
        <end position="163"/>
    </location>
    <ligand>
        <name>sn-glycerol 1-phosphate</name>
        <dbReference type="ChEBI" id="CHEBI:57685"/>
    </ligand>
</feature>
<dbReference type="GO" id="GO:0120536">
    <property type="term" value="F:heptaprenylglyceryl phosphate synthase activity"/>
    <property type="evidence" value="ECO:0007669"/>
    <property type="project" value="UniProtKB-ARBA"/>
</dbReference>
<keyword evidence="12" id="KW-1185">Reference proteome</keyword>
<dbReference type="UniPathway" id="UPA00940"/>
<evidence type="ECO:0000256" key="4">
    <source>
        <dbReference type="ARBA" id="ARBA00022842"/>
    </source>
</evidence>
<keyword evidence="7 10" id="KW-1208">Phospholipid metabolism</keyword>
<comment type="similarity">
    <text evidence="10">Belongs to the GGGP/HepGP synthase family. Group I subfamily.</text>
</comment>
<evidence type="ECO:0000256" key="1">
    <source>
        <dbReference type="ARBA" id="ARBA00022516"/>
    </source>
</evidence>